<evidence type="ECO:0000256" key="1">
    <source>
        <dbReference type="ARBA" id="ARBA00007118"/>
    </source>
</evidence>
<name>A0ABP8KWS1_9BACT</name>
<comment type="caution">
    <text evidence="4">The sequence shown here is derived from an EMBL/GenBank/DDBJ whole genome shotgun (WGS) entry which is preliminary data.</text>
</comment>
<sequence>MLTDVTPIKEAHTQYPVAAFIRNRWSPRAFSSQAIPQDELNTLFEAASWASSAMNEQPWLFVYAHRGDEAFQKFADALLPGNKAWAQHAAVLVLTLAHKNYTANGTPNKYYLHDTGAATANLMLQAAELAIYGHIMGGFDRQKTIETFDLPEHIEPVSFIALGYLGNPEELAEPFKSREHAPRHRKELSEFVHKHDLRL</sequence>
<reference evidence="5" key="1">
    <citation type="journal article" date="2019" name="Int. J. Syst. Evol. Microbiol.">
        <title>The Global Catalogue of Microorganisms (GCM) 10K type strain sequencing project: providing services to taxonomists for standard genome sequencing and annotation.</title>
        <authorList>
            <consortium name="The Broad Institute Genomics Platform"/>
            <consortium name="The Broad Institute Genome Sequencing Center for Infectious Disease"/>
            <person name="Wu L."/>
            <person name="Ma J."/>
        </authorList>
    </citation>
    <scope>NUCLEOTIDE SEQUENCE [LARGE SCALE GENOMIC DNA]</scope>
    <source>
        <strain evidence="5">JCM 17925</strain>
    </source>
</reference>
<organism evidence="4 5">
    <name type="scientific">Nibrella viscosa</name>
    <dbReference type="NCBI Taxonomy" id="1084524"/>
    <lineage>
        <taxon>Bacteria</taxon>
        <taxon>Pseudomonadati</taxon>
        <taxon>Bacteroidota</taxon>
        <taxon>Cytophagia</taxon>
        <taxon>Cytophagales</taxon>
        <taxon>Spirosomataceae</taxon>
        <taxon>Nibrella</taxon>
    </lineage>
</organism>
<feature type="domain" description="Nitroreductase" evidence="3">
    <location>
        <begin position="21"/>
        <end position="93"/>
    </location>
</feature>
<dbReference type="Gene3D" id="3.40.109.10">
    <property type="entry name" value="NADH Oxidase"/>
    <property type="match status" value="1"/>
</dbReference>
<dbReference type="Proteomes" id="UP001500936">
    <property type="component" value="Unassembled WGS sequence"/>
</dbReference>
<evidence type="ECO:0000313" key="4">
    <source>
        <dbReference type="EMBL" id="GAA4417913.1"/>
    </source>
</evidence>
<evidence type="ECO:0000256" key="2">
    <source>
        <dbReference type="ARBA" id="ARBA00023002"/>
    </source>
</evidence>
<protein>
    <recommendedName>
        <fullName evidence="3">Nitroreductase domain-containing protein</fullName>
    </recommendedName>
</protein>
<dbReference type="RefSeq" id="WP_345270866.1">
    <property type="nucleotide sequence ID" value="NZ_BAABHB010000016.1"/>
</dbReference>
<dbReference type="InterPro" id="IPR029479">
    <property type="entry name" value="Nitroreductase"/>
</dbReference>
<evidence type="ECO:0000313" key="5">
    <source>
        <dbReference type="Proteomes" id="UP001500936"/>
    </source>
</evidence>
<accession>A0ABP8KWS1</accession>
<dbReference type="SUPFAM" id="SSF55469">
    <property type="entry name" value="FMN-dependent nitroreductase-like"/>
    <property type="match status" value="1"/>
</dbReference>
<gene>
    <name evidence="4" type="ORF">GCM10023187_50780</name>
</gene>
<dbReference type="InterPro" id="IPR000415">
    <property type="entry name" value="Nitroreductase-like"/>
</dbReference>
<dbReference type="PANTHER" id="PTHR43673:SF10">
    <property type="entry name" value="NADH DEHYDROGENASE_NAD(P)H NITROREDUCTASE XCC3605-RELATED"/>
    <property type="match status" value="1"/>
</dbReference>
<keyword evidence="5" id="KW-1185">Reference proteome</keyword>
<keyword evidence="2" id="KW-0560">Oxidoreductase</keyword>
<dbReference type="PANTHER" id="PTHR43673">
    <property type="entry name" value="NAD(P)H NITROREDUCTASE YDGI-RELATED"/>
    <property type="match status" value="1"/>
</dbReference>
<dbReference type="Pfam" id="PF00881">
    <property type="entry name" value="Nitroreductase"/>
    <property type="match status" value="1"/>
</dbReference>
<evidence type="ECO:0000259" key="3">
    <source>
        <dbReference type="Pfam" id="PF00881"/>
    </source>
</evidence>
<dbReference type="CDD" id="cd02138">
    <property type="entry name" value="TdsD-like"/>
    <property type="match status" value="1"/>
</dbReference>
<proteinExistence type="inferred from homology"/>
<comment type="similarity">
    <text evidence="1">Belongs to the nitroreductase family.</text>
</comment>
<dbReference type="EMBL" id="BAABHB010000016">
    <property type="protein sequence ID" value="GAA4417913.1"/>
    <property type="molecule type" value="Genomic_DNA"/>
</dbReference>